<accession>A0A4R5LYA7</accession>
<comment type="caution">
    <text evidence="2">The sequence shown here is derived from an EMBL/GenBank/DDBJ whole genome shotgun (WGS) entry which is preliminary data.</text>
</comment>
<protein>
    <submittedName>
        <fullName evidence="2">DUF4123 domain-containing protein</fullName>
    </submittedName>
</protein>
<dbReference type="OrthoDB" id="6008265at2"/>
<proteinExistence type="predicted"/>
<organism evidence="2 3">
    <name type="scientific">Paraburkholderia silviterrae</name>
    <dbReference type="NCBI Taxonomy" id="2528715"/>
    <lineage>
        <taxon>Bacteria</taxon>
        <taxon>Pseudomonadati</taxon>
        <taxon>Pseudomonadota</taxon>
        <taxon>Betaproteobacteria</taxon>
        <taxon>Burkholderiales</taxon>
        <taxon>Burkholderiaceae</taxon>
        <taxon>Paraburkholderia</taxon>
    </lineage>
</organism>
<gene>
    <name evidence="2" type="ORF">EYW47_39305</name>
</gene>
<evidence type="ECO:0000313" key="2">
    <source>
        <dbReference type="EMBL" id="TDG16959.1"/>
    </source>
</evidence>
<dbReference type="InterPro" id="IPR025391">
    <property type="entry name" value="DUF4123"/>
</dbReference>
<name>A0A4R5LYA7_9BURK</name>
<feature type="domain" description="DUF4123" evidence="1">
    <location>
        <begin position="34"/>
        <end position="159"/>
    </location>
</feature>
<dbReference type="RefSeq" id="WP_133200197.1">
    <property type="nucleotide sequence ID" value="NZ_JBHUCW010000028.1"/>
</dbReference>
<dbReference type="Proteomes" id="UP000295722">
    <property type="component" value="Unassembled WGS sequence"/>
</dbReference>
<dbReference type="AlphaFoldDB" id="A0A4R5LYA7"/>
<keyword evidence="3" id="KW-1185">Reference proteome</keyword>
<reference evidence="2 3" key="1">
    <citation type="submission" date="2019-03" db="EMBL/GenBank/DDBJ databases">
        <title>Paraburkholderia sp. 4M-K11, isolated from subtropical forest soil.</title>
        <authorList>
            <person name="Gao Z.-H."/>
            <person name="Qiu L.-H."/>
        </authorList>
    </citation>
    <scope>NUCLEOTIDE SEQUENCE [LARGE SCALE GENOMIC DNA]</scope>
    <source>
        <strain evidence="2 3">4M-K11</strain>
    </source>
</reference>
<sequence length="283" mass="31291">MTMNAADWIDTYPADALPQLRQVLDRSAYAVRYWYALLDMGFLPALRGHLADLYPQGRVIALYEGVYDGEDLLAISPCLVALPVDAQQRAAVCAGLLRHTDGRPMLSVLHTAYEMDALAAHLRRQFEARATDDEAFLVRYADTRCLPLWAGVLSEQQRARFFAGLDSWWYFDREAALTPLRIDARAAMTEADAQADDPYLIDPQQMAVLRRAAKIDTLIFHIRQRPESFGVLMATPSQVHATVSAVWTNDPDLPGAAARAALDALANAGMLVPLETHGTLPVA</sequence>
<evidence type="ECO:0000259" key="1">
    <source>
        <dbReference type="Pfam" id="PF13503"/>
    </source>
</evidence>
<dbReference type="Pfam" id="PF13503">
    <property type="entry name" value="DUF4123"/>
    <property type="match status" value="1"/>
</dbReference>
<evidence type="ECO:0000313" key="3">
    <source>
        <dbReference type="Proteomes" id="UP000295722"/>
    </source>
</evidence>
<dbReference type="EMBL" id="SMRP01000053">
    <property type="protein sequence ID" value="TDG16959.1"/>
    <property type="molecule type" value="Genomic_DNA"/>
</dbReference>